<dbReference type="AlphaFoldDB" id="A0A9P9BRY2"/>
<evidence type="ECO:0000313" key="2">
    <source>
        <dbReference type="EMBL" id="KAH7033295.1"/>
    </source>
</evidence>
<dbReference type="EMBL" id="JAGTJQ010000004">
    <property type="protein sequence ID" value="KAH7033295.1"/>
    <property type="molecule type" value="Genomic_DNA"/>
</dbReference>
<keyword evidence="3" id="KW-1185">Reference proteome</keyword>
<feature type="region of interest" description="Disordered" evidence="1">
    <location>
        <begin position="169"/>
        <end position="201"/>
    </location>
</feature>
<evidence type="ECO:0000313" key="3">
    <source>
        <dbReference type="Proteomes" id="UP000756346"/>
    </source>
</evidence>
<gene>
    <name evidence="2" type="ORF">B0I36DRAFT_348370</name>
</gene>
<comment type="caution">
    <text evidence="2">The sequence shown here is derived from an EMBL/GenBank/DDBJ whole genome shotgun (WGS) entry which is preliminary data.</text>
</comment>
<protein>
    <submittedName>
        <fullName evidence="2">Uncharacterized protein</fullName>
    </submittedName>
</protein>
<dbReference type="GeneID" id="70186228"/>
<proteinExistence type="predicted"/>
<dbReference type="RefSeq" id="XP_046014127.1">
    <property type="nucleotide sequence ID" value="XM_046156682.1"/>
</dbReference>
<sequence length="201" mass="21558">MSCAGSSVVSRQQILTNGLEGAPWRCSFQHFSHGLAAGSEPRGGRWRLWARMYYGATLFSSPTAASRTGSSLHGVKAVSAWALRQTSLHSPRQPVKDAGRVRDALDNAHHSRDLVGTARVNLNSVLHRYTKPAAHFPDPAAWEPSPDGHFSASTKSNSSHRFVISTSLAADKSSSATPEEDHGQHVGIRPIAESPVESISG</sequence>
<reference evidence="2" key="1">
    <citation type="journal article" date="2021" name="Nat. Commun.">
        <title>Genetic determinants of endophytism in the Arabidopsis root mycobiome.</title>
        <authorList>
            <person name="Mesny F."/>
            <person name="Miyauchi S."/>
            <person name="Thiergart T."/>
            <person name="Pickel B."/>
            <person name="Atanasova L."/>
            <person name="Karlsson M."/>
            <person name="Huettel B."/>
            <person name="Barry K.W."/>
            <person name="Haridas S."/>
            <person name="Chen C."/>
            <person name="Bauer D."/>
            <person name="Andreopoulos W."/>
            <person name="Pangilinan J."/>
            <person name="LaButti K."/>
            <person name="Riley R."/>
            <person name="Lipzen A."/>
            <person name="Clum A."/>
            <person name="Drula E."/>
            <person name="Henrissat B."/>
            <person name="Kohler A."/>
            <person name="Grigoriev I.V."/>
            <person name="Martin F.M."/>
            <person name="Hacquard S."/>
        </authorList>
    </citation>
    <scope>NUCLEOTIDE SEQUENCE</scope>
    <source>
        <strain evidence="2">MPI-CAGE-CH-0230</strain>
    </source>
</reference>
<evidence type="ECO:0000256" key="1">
    <source>
        <dbReference type="SAM" id="MobiDB-lite"/>
    </source>
</evidence>
<dbReference type="Proteomes" id="UP000756346">
    <property type="component" value="Unassembled WGS sequence"/>
</dbReference>
<organism evidence="2 3">
    <name type="scientific">Microdochium trichocladiopsis</name>
    <dbReference type="NCBI Taxonomy" id="1682393"/>
    <lineage>
        <taxon>Eukaryota</taxon>
        <taxon>Fungi</taxon>
        <taxon>Dikarya</taxon>
        <taxon>Ascomycota</taxon>
        <taxon>Pezizomycotina</taxon>
        <taxon>Sordariomycetes</taxon>
        <taxon>Xylariomycetidae</taxon>
        <taxon>Xylariales</taxon>
        <taxon>Microdochiaceae</taxon>
        <taxon>Microdochium</taxon>
    </lineage>
</organism>
<accession>A0A9P9BRY2</accession>
<name>A0A9P9BRY2_9PEZI</name>